<name>A0ABT4HUW5_9BACL</name>
<keyword evidence="2" id="KW-1185">Reference proteome</keyword>
<evidence type="ECO:0000313" key="2">
    <source>
        <dbReference type="Proteomes" id="UP001067708"/>
    </source>
</evidence>
<evidence type="ECO:0000313" key="1">
    <source>
        <dbReference type="EMBL" id="MCZ0830569.1"/>
    </source>
</evidence>
<protein>
    <submittedName>
        <fullName evidence="1">Thiocillin family RiPP</fullName>
    </submittedName>
</protein>
<sequence>MEQKCGMVTQLELYAEELPNQVDLAVAAGTAGSASTGGTLSCPVSSAGCAGTAGSAG</sequence>
<organism evidence="1 2">
    <name type="scientific">Brevibacillus halotolerans</name>
    <dbReference type="NCBI Taxonomy" id="1507437"/>
    <lineage>
        <taxon>Bacteria</taxon>
        <taxon>Bacillati</taxon>
        <taxon>Bacillota</taxon>
        <taxon>Bacilli</taxon>
        <taxon>Bacillales</taxon>
        <taxon>Paenibacillaceae</taxon>
        <taxon>Brevibacillus</taxon>
    </lineage>
</organism>
<dbReference type="InterPro" id="IPR049803">
    <property type="entry name" value="RiPP_thiocil-like"/>
</dbReference>
<accession>A0ABT4HUW5</accession>
<dbReference type="RefSeq" id="WP_156037999.1">
    <property type="nucleotide sequence ID" value="NZ_BORK01000001.1"/>
</dbReference>
<gene>
    <name evidence="1" type="ORF">O0535_07170</name>
</gene>
<dbReference type="Proteomes" id="UP001067708">
    <property type="component" value="Unassembled WGS sequence"/>
</dbReference>
<comment type="caution">
    <text evidence="1">The sequence shown here is derived from an EMBL/GenBank/DDBJ whole genome shotgun (WGS) entry which is preliminary data.</text>
</comment>
<reference evidence="1" key="1">
    <citation type="submission" date="2022-09" db="EMBL/GenBank/DDBJ databases">
        <title>Genome analysis and characterization of larvicidal activity of Brevibacillus strains.</title>
        <authorList>
            <person name="Patrusheva E.V."/>
            <person name="Izotova A.O."/>
            <person name="Toshchakov S.V."/>
            <person name="Sineoky S.P."/>
        </authorList>
    </citation>
    <scope>NUCLEOTIDE SEQUENCE</scope>
    <source>
        <strain evidence="1">VKPM_B-13244</strain>
    </source>
</reference>
<dbReference type="EMBL" id="JAPTNG010000005">
    <property type="protein sequence ID" value="MCZ0830569.1"/>
    <property type="molecule type" value="Genomic_DNA"/>
</dbReference>
<proteinExistence type="predicted"/>
<dbReference type="NCBIfam" id="NF033482">
    <property type="entry name" value="RiPP_thiocil"/>
    <property type="match status" value="1"/>
</dbReference>